<dbReference type="AlphaFoldDB" id="A0A7K4NN13"/>
<evidence type="ECO:0000313" key="4">
    <source>
        <dbReference type="Proteomes" id="UP000529843"/>
    </source>
</evidence>
<feature type="domain" description="NAD-dependent epimerase/dehydratase" evidence="2">
    <location>
        <begin position="3"/>
        <end position="211"/>
    </location>
</feature>
<comment type="caution">
    <text evidence="3">The sequence shown here is derived from an EMBL/GenBank/DDBJ whole genome shotgun (WGS) entry which is preliminary data.</text>
</comment>
<sequence length="310" mass="35033">MTILVTGSSGFVAQSLIPKLEKLGFDVIGLDWKNGKHTKVIHNIAKPLEIDYDVDIIIHLAARLEHERCSKEEFFKTNVDGTEQVLNLANSKNAYFIYVSTTAVYGSPECPITENTSVDPNGAYALTKWNGEKICKKYEDGGLEITIIRSAPILGQGRLGIYKTIFKNLQDNSFIPVLGNGDNKLSFVHVEDLVDFLIYLGKNKKPGLTVNFGGKISGSMNQIFQELIKYGQSKSRITHIPLQLIGFLKLLAKLKMIPVTSWHLSVMHKDNYYDNELLFSTGYRYRYEPINALKDMLDYFKQNNKIAEKN</sequence>
<organism evidence="3 4">
    <name type="scientific">Marine Group I thaumarchaeote</name>
    <dbReference type="NCBI Taxonomy" id="2511932"/>
    <lineage>
        <taxon>Archaea</taxon>
        <taxon>Nitrososphaerota</taxon>
        <taxon>Marine Group I</taxon>
    </lineage>
</organism>
<evidence type="ECO:0000313" key="3">
    <source>
        <dbReference type="EMBL" id="NWK02724.1"/>
    </source>
</evidence>
<name>A0A7K4NN13_9ARCH</name>
<evidence type="ECO:0000259" key="2">
    <source>
        <dbReference type="Pfam" id="PF01370"/>
    </source>
</evidence>
<dbReference type="Pfam" id="PF01370">
    <property type="entry name" value="Epimerase"/>
    <property type="match status" value="1"/>
</dbReference>
<evidence type="ECO:0000256" key="1">
    <source>
        <dbReference type="ARBA" id="ARBA00007637"/>
    </source>
</evidence>
<dbReference type="PANTHER" id="PTHR43000">
    <property type="entry name" value="DTDP-D-GLUCOSE 4,6-DEHYDRATASE-RELATED"/>
    <property type="match status" value="1"/>
</dbReference>
<dbReference type="Proteomes" id="UP000529843">
    <property type="component" value="Unassembled WGS sequence"/>
</dbReference>
<dbReference type="SUPFAM" id="SSF51735">
    <property type="entry name" value="NAD(P)-binding Rossmann-fold domains"/>
    <property type="match status" value="1"/>
</dbReference>
<reference evidence="3 4" key="1">
    <citation type="journal article" date="2019" name="Environ. Microbiol.">
        <title>Genomics insights into ecotype formation of ammonia-oxidizing archaea in the deep ocean.</title>
        <authorList>
            <person name="Wang Y."/>
            <person name="Huang J.M."/>
            <person name="Cui G.J."/>
            <person name="Nunoura T."/>
            <person name="Takaki Y."/>
            <person name="Li W.L."/>
            <person name="Li J."/>
            <person name="Gao Z.M."/>
            <person name="Takai K."/>
            <person name="Zhang A.Q."/>
            <person name="Stepanauskas R."/>
        </authorList>
    </citation>
    <scope>NUCLEOTIDE SEQUENCE [LARGE SCALE GENOMIC DNA]</scope>
    <source>
        <strain evidence="3 4">N8</strain>
    </source>
</reference>
<dbReference type="InterPro" id="IPR001509">
    <property type="entry name" value="Epimerase_deHydtase"/>
</dbReference>
<dbReference type="Gene3D" id="3.40.50.720">
    <property type="entry name" value="NAD(P)-binding Rossmann-like Domain"/>
    <property type="match status" value="1"/>
</dbReference>
<dbReference type="CDD" id="cd08946">
    <property type="entry name" value="SDR_e"/>
    <property type="match status" value="1"/>
</dbReference>
<protein>
    <submittedName>
        <fullName evidence="3">NAD(P)-dependent oxidoreductase</fullName>
    </submittedName>
</protein>
<dbReference type="EMBL" id="JACAST010000075">
    <property type="protein sequence ID" value="NWK02724.1"/>
    <property type="molecule type" value="Genomic_DNA"/>
</dbReference>
<comment type="similarity">
    <text evidence="1">Belongs to the NAD(P)-dependent epimerase/dehydratase family.</text>
</comment>
<accession>A0A7K4NN13</accession>
<gene>
    <name evidence="3" type="ORF">HX804_05455</name>
</gene>
<proteinExistence type="inferred from homology"/>
<dbReference type="InterPro" id="IPR036291">
    <property type="entry name" value="NAD(P)-bd_dom_sf"/>
</dbReference>